<comment type="subcellular location">
    <subcellularLocation>
        <location evidence="1">Cell membrane</location>
        <topology evidence="1">Multi-pass membrane protein</topology>
    </subcellularLocation>
</comment>
<keyword evidence="9" id="KW-0807">Transducer</keyword>
<dbReference type="EMBL" id="KM251686">
    <property type="protein sequence ID" value="AKC58567.1"/>
    <property type="molecule type" value="mRNA"/>
</dbReference>
<keyword evidence="8 11" id="KW-0675">Receptor</keyword>
<keyword evidence="2" id="KW-1003">Cell membrane</keyword>
<evidence type="ECO:0000256" key="10">
    <source>
        <dbReference type="SAM" id="Phobius"/>
    </source>
</evidence>
<dbReference type="InterPro" id="IPR004117">
    <property type="entry name" value="7tm6_olfct_rcpt"/>
</dbReference>
<organism evidence="11">
    <name type="scientific">Anomala corpulenta</name>
    <dbReference type="NCBI Taxonomy" id="931571"/>
    <lineage>
        <taxon>Eukaryota</taxon>
        <taxon>Metazoa</taxon>
        <taxon>Ecdysozoa</taxon>
        <taxon>Arthropoda</taxon>
        <taxon>Hexapoda</taxon>
        <taxon>Insecta</taxon>
        <taxon>Pterygota</taxon>
        <taxon>Neoptera</taxon>
        <taxon>Endopterygota</taxon>
        <taxon>Coleoptera</taxon>
        <taxon>Polyphaga</taxon>
        <taxon>Scarabaeiformia</taxon>
        <taxon>Scarabaeidae</taxon>
        <taxon>Rutelinae</taxon>
        <taxon>Anomala</taxon>
    </lineage>
</organism>
<protein>
    <submittedName>
        <fullName evidence="11">Odorant receptor 32</fullName>
    </submittedName>
</protein>
<proteinExistence type="evidence at transcript level"/>
<evidence type="ECO:0000313" key="11">
    <source>
        <dbReference type="EMBL" id="AKC58567.1"/>
    </source>
</evidence>
<dbReference type="GO" id="GO:0005886">
    <property type="term" value="C:plasma membrane"/>
    <property type="evidence" value="ECO:0007669"/>
    <property type="project" value="UniProtKB-SubCell"/>
</dbReference>
<evidence type="ECO:0000256" key="3">
    <source>
        <dbReference type="ARBA" id="ARBA00022606"/>
    </source>
</evidence>
<dbReference type="GO" id="GO:0007165">
    <property type="term" value="P:signal transduction"/>
    <property type="evidence" value="ECO:0007669"/>
    <property type="project" value="UniProtKB-KW"/>
</dbReference>
<dbReference type="Pfam" id="PF02949">
    <property type="entry name" value="7tm_6"/>
    <property type="match status" value="1"/>
</dbReference>
<dbReference type="AlphaFoldDB" id="A0A0E3U2K9"/>
<keyword evidence="3" id="KW-0716">Sensory transduction</keyword>
<evidence type="ECO:0000256" key="1">
    <source>
        <dbReference type="ARBA" id="ARBA00004651"/>
    </source>
</evidence>
<keyword evidence="6 10" id="KW-1133">Transmembrane helix</keyword>
<dbReference type="PANTHER" id="PTHR21137">
    <property type="entry name" value="ODORANT RECEPTOR"/>
    <property type="match status" value="1"/>
</dbReference>
<keyword evidence="7 10" id="KW-0472">Membrane</keyword>
<name>A0A0E3U2K9_9SCAR</name>
<dbReference type="GO" id="GO:0004984">
    <property type="term" value="F:olfactory receptor activity"/>
    <property type="evidence" value="ECO:0007669"/>
    <property type="project" value="InterPro"/>
</dbReference>
<evidence type="ECO:0000256" key="8">
    <source>
        <dbReference type="ARBA" id="ARBA00023170"/>
    </source>
</evidence>
<evidence type="ECO:0000256" key="9">
    <source>
        <dbReference type="ARBA" id="ARBA00023224"/>
    </source>
</evidence>
<sequence>RMLPMTMIIVCNFEDNSCFVFYYVLQICGLFTQLITLVGFDGLFFTLLFCGYIELEQIKNALVNLDRNGKAGISDEKLLQQTIEIVEHHNFVLEYINKFDRLFQIALLVQFGITIFSLCSVLFMMTADGFPPSTSNLIRGGPYALSALCQILIYSAVGEKIVEQTEDIAQVAYEVDWYTCYRPK</sequence>
<feature type="transmembrane region" description="Helical" evidence="10">
    <location>
        <begin position="20"/>
        <end position="50"/>
    </location>
</feature>
<evidence type="ECO:0000256" key="2">
    <source>
        <dbReference type="ARBA" id="ARBA00022475"/>
    </source>
</evidence>
<dbReference type="GO" id="GO:0005549">
    <property type="term" value="F:odorant binding"/>
    <property type="evidence" value="ECO:0007669"/>
    <property type="project" value="InterPro"/>
</dbReference>
<accession>A0A0E3U2K9</accession>
<feature type="non-terminal residue" evidence="11">
    <location>
        <position position="184"/>
    </location>
</feature>
<evidence type="ECO:0000256" key="4">
    <source>
        <dbReference type="ARBA" id="ARBA00022692"/>
    </source>
</evidence>
<keyword evidence="5" id="KW-0552">Olfaction</keyword>
<gene>
    <name evidence="11" type="primary">OR32</name>
</gene>
<reference evidence="11" key="1">
    <citation type="journal article" date="2015" name="PLoS ONE">
        <title>Chemosensory Gene Families in Adult Antennae of Anomala corpulenta Motschulsky (Coleoptera: Scarabaeidae: Rutelinae).</title>
        <authorList>
            <person name="Li X."/>
            <person name="Ju Q."/>
            <person name="Jie W."/>
            <person name="Li F."/>
            <person name="Jiang X."/>
            <person name="Hu J."/>
            <person name="Qu M."/>
        </authorList>
    </citation>
    <scope>NUCLEOTIDE SEQUENCE</scope>
</reference>
<evidence type="ECO:0000256" key="5">
    <source>
        <dbReference type="ARBA" id="ARBA00022725"/>
    </source>
</evidence>
<dbReference type="PANTHER" id="PTHR21137:SF35">
    <property type="entry name" value="ODORANT RECEPTOR 19A-RELATED"/>
    <property type="match status" value="1"/>
</dbReference>
<keyword evidence="4 10" id="KW-0812">Transmembrane</keyword>
<evidence type="ECO:0000256" key="7">
    <source>
        <dbReference type="ARBA" id="ARBA00023136"/>
    </source>
</evidence>
<evidence type="ECO:0000256" key="6">
    <source>
        <dbReference type="ARBA" id="ARBA00022989"/>
    </source>
</evidence>
<feature type="transmembrane region" description="Helical" evidence="10">
    <location>
        <begin position="105"/>
        <end position="125"/>
    </location>
</feature>
<feature type="non-terminal residue" evidence="11">
    <location>
        <position position="1"/>
    </location>
</feature>